<sequence>LSPATSIYDVDNATDNQKLDTPSLSDPPLSPMVPSLKKGLEEQKRDREFRLLYNLPSSEHLMQECACDFSISEVKEFWSGKLQLSEAYLAFESTDGKGCCLIIPLYTVRRVERVNSKTHNLVLSVLNWHQMKTIFQFNATKSTCEKFCNTLKNNLKNQLRHMKSLRPFLSTCFSEVLLIDPKKELSTGGLGLTFGFPGEIWELCSGAIYLRFVNNGLYDRLHKEYAGKVTLSTEEIEKDLNRSLPEYLAYQSPEGINRLRRVLTAYSWKDPELGYCQAMNIVASAILIYMSEEQAFWILSVLCDRMLP</sequence>
<dbReference type="EMBL" id="CAJVQC010074570">
    <property type="protein sequence ID" value="CAG8813141.1"/>
    <property type="molecule type" value="Genomic_DNA"/>
</dbReference>
<evidence type="ECO:0000313" key="1">
    <source>
        <dbReference type="EMBL" id="CAG8813141.1"/>
    </source>
</evidence>
<proteinExistence type="predicted"/>
<evidence type="ECO:0000313" key="2">
    <source>
        <dbReference type="Proteomes" id="UP000789920"/>
    </source>
</evidence>
<feature type="non-terminal residue" evidence="1">
    <location>
        <position position="1"/>
    </location>
</feature>
<dbReference type="Proteomes" id="UP000789920">
    <property type="component" value="Unassembled WGS sequence"/>
</dbReference>
<organism evidence="1 2">
    <name type="scientific">Racocetra persica</name>
    <dbReference type="NCBI Taxonomy" id="160502"/>
    <lineage>
        <taxon>Eukaryota</taxon>
        <taxon>Fungi</taxon>
        <taxon>Fungi incertae sedis</taxon>
        <taxon>Mucoromycota</taxon>
        <taxon>Glomeromycotina</taxon>
        <taxon>Glomeromycetes</taxon>
        <taxon>Diversisporales</taxon>
        <taxon>Gigasporaceae</taxon>
        <taxon>Racocetra</taxon>
    </lineage>
</organism>
<accession>A0ACA9RXB5</accession>
<feature type="non-terminal residue" evidence="1">
    <location>
        <position position="308"/>
    </location>
</feature>
<keyword evidence="2" id="KW-1185">Reference proteome</keyword>
<name>A0ACA9RXB5_9GLOM</name>
<gene>
    <name evidence="1" type="ORF">RPERSI_LOCUS23697</name>
</gene>
<comment type="caution">
    <text evidence="1">The sequence shown here is derived from an EMBL/GenBank/DDBJ whole genome shotgun (WGS) entry which is preliminary data.</text>
</comment>
<protein>
    <submittedName>
        <fullName evidence="1">4156_t:CDS:1</fullName>
    </submittedName>
</protein>
<reference evidence="1" key="1">
    <citation type="submission" date="2021-06" db="EMBL/GenBank/DDBJ databases">
        <authorList>
            <person name="Kallberg Y."/>
            <person name="Tangrot J."/>
            <person name="Rosling A."/>
        </authorList>
    </citation>
    <scope>NUCLEOTIDE SEQUENCE</scope>
    <source>
        <strain evidence="1">MA461A</strain>
    </source>
</reference>